<protein>
    <recommendedName>
        <fullName evidence="4">DUF3221 domain-containing protein</fullName>
    </recommendedName>
</protein>
<evidence type="ECO:0008006" key="4">
    <source>
        <dbReference type="Google" id="ProtNLM"/>
    </source>
</evidence>
<dbReference type="KEGG" id="bmeg:BG04_780"/>
<proteinExistence type="predicted"/>
<feature type="signal peptide" evidence="1">
    <location>
        <begin position="1"/>
        <end position="25"/>
    </location>
</feature>
<organism evidence="2 3">
    <name type="scientific">Priestia megaterium (strain ATCC 14581 / DSM 32 / CCUG 1817 / JCM 2506 / NBRC 15308 / NCIMB 9376 / NCTC 10342 / NRRL B-14308 / VKM B-512 / Ford 19)</name>
    <name type="common">Bacillus megaterium</name>
    <dbReference type="NCBI Taxonomy" id="1348623"/>
    <lineage>
        <taxon>Bacteria</taxon>
        <taxon>Bacillati</taxon>
        <taxon>Bacillota</taxon>
        <taxon>Bacilli</taxon>
        <taxon>Bacillales</taxon>
        <taxon>Bacillaceae</taxon>
        <taxon>Priestia</taxon>
    </lineage>
</organism>
<dbReference type="Pfam" id="PF11518">
    <property type="entry name" value="DUF3221"/>
    <property type="match status" value="1"/>
</dbReference>
<keyword evidence="1" id="KW-0732">Signal</keyword>
<reference evidence="2 3" key="1">
    <citation type="journal article" date="2015" name="Genome Announc.">
        <title>Complete genome sequences for 35 biothreat assay-relevant bacillus species.</title>
        <authorList>
            <person name="Johnson S.L."/>
            <person name="Daligault H.E."/>
            <person name="Davenport K.W."/>
            <person name="Jaissle J."/>
            <person name="Frey K.G."/>
            <person name="Ladner J.T."/>
            <person name="Broomall S.M."/>
            <person name="Bishop-Lilly K.A."/>
            <person name="Bruce D.C."/>
            <person name="Gibbons H.S."/>
            <person name="Coyne S.R."/>
            <person name="Lo C.C."/>
            <person name="Meincke L."/>
            <person name="Munk A.C."/>
            <person name="Koroleva G.I."/>
            <person name="Rosenzweig C.N."/>
            <person name="Palacios G.F."/>
            <person name="Redden C.L."/>
            <person name="Minogue T.D."/>
            <person name="Chain P.S."/>
        </authorList>
    </citation>
    <scope>NUCLEOTIDE SEQUENCE [LARGE SCALE GENOMIC DNA]</scope>
    <source>
        <strain evidence="3">ATCC 14581 / DSM 32 / JCM 2506 / NBRC 15308 / NCIMB 9376 / NCTC 10342 / NRRL B-14308 / VKM B-512</strain>
    </source>
</reference>
<evidence type="ECO:0000313" key="2">
    <source>
        <dbReference type="EMBL" id="AJI21994.1"/>
    </source>
</evidence>
<sequence length="121" mass="13512">MKFTVQSTALFLLFFICLSGCSDNAEQSKKPAGYLVQGRILEVKRDEILIANVIPRDTALDYTTKEILGSSDVQPIYVKVSDDQTYKKGQLVKAWLKKDKSVQYSVPAKGEAVEVNILKQP</sequence>
<dbReference type="AlphaFoldDB" id="A0A0B6AQ95"/>
<evidence type="ECO:0000256" key="1">
    <source>
        <dbReference type="SAM" id="SignalP"/>
    </source>
</evidence>
<name>A0A0B6AQ95_PRIM2</name>
<dbReference type="Proteomes" id="UP000031829">
    <property type="component" value="Chromosome"/>
</dbReference>
<feature type="chain" id="PRO_5039046935" description="DUF3221 domain-containing protein" evidence="1">
    <location>
        <begin position="26"/>
        <end position="121"/>
    </location>
</feature>
<gene>
    <name evidence="2" type="ORF">BG04_780</name>
</gene>
<dbReference type="HOGENOM" id="CLU_2033425_0_0_9"/>
<dbReference type="EMBL" id="CP009920">
    <property type="protein sequence ID" value="AJI21994.1"/>
    <property type="molecule type" value="Genomic_DNA"/>
</dbReference>
<dbReference type="RefSeq" id="WP_034649615.1">
    <property type="nucleotide sequence ID" value="NZ_BCVB01000001.1"/>
</dbReference>
<evidence type="ECO:0000313" key="3">
    <source>
        <dbReference type="Proteomes" id="UP000031829"/>
    </source>
</evidence>
<dbReference type="GeneID" id="93644265"/>
<accession>A0A0B6AQ95</accession>
<dbReference type="InterPro" id="IPR021598">
    <property type="entry name" value="DUF3221"/>
</dbReference>